<keyword evidence="2" id="KW-1185">Reference proteome</keyword>
<dbReference type="AlphaFoldDB" id="A0A4Z2EVE0"/>
<evidence type="ECO:0000313" key="1">
    <source>
        <dbReference type="EMBL" id="TNN32808.1"/>
    </source>
</evidence>
<sequence length="110" mass="12180">MDGNVNVRLRLTVWLAAHPAVGRLFVQSRRAFVSESGCSLFQMCAGSPAFSPSGTKDNQSIRSIFFSSSTFRRDNYCLQGFLHLRSSLHPKSIPSPRCVSLAFSPEAKQK</sequence>
<gene>
    <name evidence="1" type="ORF">EYF80_057027</name>
</gene>
<protein>
    <submittedName>
        <fullName evidence="1">Uncharacterized protein</fullName>
    </submittedName>
</protein>
<evidence type="ECO:0000313" key="2">
    <source>
        <dbReference type="Proteomes" id="UP000314294"/>
    </source>
</evidence>
<proteinExistence type="predicted"/>
<name>A0A4Z2EVE0_9TELE</name>
<comment type="caution">
    <text evidence="1">The sequence shown here is derived from an EMBL/GenBank/DDBJ whole genome shotgun (WGS) entry which is preliminary data.</text>
</comment>
<organism evidence="1 2">
    <name type="scientific">Liparis tanakae</name>
    <name type="common">Tanaka's snailfish</name>
    <dbReference type="NCBI Taxonomy" id="230148"/>
    <lineage>
        <taxon>Eukaryota</taxon>
        <taxon>Metazoa</taxon>
        <taxon>Chordata</taxon>
        <taxon>Craniata</taxon>
        <taxon>Vertebrata</taxon>
        <taxon>Euteleostomi</taxon>
        <taxon>Actinopterygii</taxon>
        <taxon>Neopterygii</taxon>
        <taxon>Teleostei</taxon>
        <taxon>Neoteleostei</taxon>
        <taxon>Acanthomorphata</taxon>
        <taxon>Eupercaria</taxon>
        <taxon>Perciformes</taxon>
        <taxon>Cottioidei</taxon>
        <taxon>Cottales</taxon>
        <taxon>Liparidae</taxon>
        <taxon>Liparis</taxon>
    </lineage>
</organism>
<dbReference type="EMBL" id="SRLO01002486">
    <property type="protein sequence ID" value="TNN32808.1"/>
    <property type="molecule type" value="Genomic_DNA"/>
</dbReference>
<dbReference type="Proteomes" id="UP000314294">
    <property type="component" value="Unassembled WGS sequence"/>
</dbReference>
<reference evidence="1 2" key="1">
    <citation type="submission" date="2019-03" db="EMBL/GenBank/DDBJ databases">
        <title>First draft genome of Liparis tanakae, snailfish: a comprehensive survey of snailfish specific genes.</title>
        <authorList>
            <person name="Kim W."/>
            <person name="Song I."/>
            <person name="Jeong J.-H."/>
            <person name="Kim D."/>
            <person name="Kim S."/>
            <person name="Ryu S."/>
            <person name="Song J.Y."/>
            <person name="Lee S.K."/>
        </authorList>
    </citation>
    <scope>NUCLEOTIDE SEQUENCE [LARGE SCALE GENOMIC DNA]</scope>
    <source>
        <tissue evidence="1">Muscle</tissue>
    </source>
</reference>
<accession>A0A4Z2EVE0</accession>